<proteinExistence type="predicted"/>
<dbReference type="RefSeq" id="WP_058738816.1">
    <property type="nucleotide sequence ID" value="NZ_CP011266.1"/>
</dbReference>
<reference evidence="2 3" key="1">
    <citation type="submission" date="2015-04" db="EMBL/GenBank/DDBJ databases">
        <title>The complete genome sequence of the rumen methanogen Methanobrevibacter millerae SM9.</title>
        <authorList>
            <person name="Leahy S.C."/>
            <person name="Kelly W.J."/>
            <person name="Pacheco D.M."/>
            <person name="Li D."/>
            <person name="Altermann E."/>
            <person name="Attwood G.T."/>
        </authorList>
    </citation>
    <scope>NUCLEOTIDE SEQUENCE [LARGE SCALE GENOMIC DNA]</scope>
    <source>
        <strain evidence="2 3">SM9</strain>
    </source>
</reference>
<sequence length="775" mass="91504">MSIKTTNNIKDYVDDFFDNLELYDDYKNNHDYKGILKSSIDVFLNYENDYTAKEVYHNFFMIYQITPERKSKEKYNDNKLVSEPNTLLDLVETMEKYEKNTGMLIERQRDHFIHSVNVFILGLAIYSQNENYREVFKEYIETSKYGKYYKTESGELSHEEFLYRWGIASLFHDIGYPFEIIGKQLNKFINDGVKSISNAYDVNVTIDFEDFDEFNSIVKLSPYSFADDYREDYPESKVLDLFKPTEIMAHKISRDFDFDKEKFKLLLSHLNNFVTYMKKNNFIDHGFYSSILVLNSYGSLIQKYGRNNSYFFYPIVDSATAILLHNYYNKTLQEEPFCEKELSCEKNPIAYLLILCDELQEWNRQPFGLIDLKKSHVNDLIIEIDDEMIKVEYKLNNGSMGLGFSKDKQEFIESVLDMGEDSVFERGISIKTTVNDDVELAVMRGIDFSDIETPDMLIRNIELLAKKINEQYNVSLKEEYERKSKTNDVDENLQNRYDALCEFNELSSDLKLSNIRQAKSIPMKLNMIGCEIVNKSDEREPILEFSDKELTDLAIFEHNEWVKEKENTGWILGDKKDEEMRTTPFLVPWEDLSEDDQKYDKDAIRNIPALLDSIGLKAVNSKIKILTFKMHEEYLKRHNNNIGENIDSAELFDELDDYIKFSNYKQAKFNIKLLNERGYDLVPRTGEDWDDEVKSFSKRDLEHFAKREHKAWFKLKSDLGWKYGPKRDDENKINPNLRPWKKLDKKVQNDNMKTFEVLPRLCADPEVNLKIVKSE</sequence>
<gene>
    <name evidence="2" type="ORF">sm9_0704</name>
</gene>
<dbReference type="GeneID" id="26735679"/>
<dbReference type="InterPro" id="IPR003032">
    <property type="entry name" value="Ryanodine_rcpt"/>
</dbReference>
<evidence type="ECO:0000259" key="1">
    <source>
        <dbReference type="Pfam" id="PF02026"/>
    </source>
</evidence>
<protein>
    <recommendedName>
        <fullName evidence="1">Ryanodine receptor Ryr domain-containing protein</fullName>
    </recommendedName>
</protein>
<keyword evidence="3" id="KW-1185">Reference proteome</keyword>
<feature type="domain" description="Ryanodine receptor Ryr" evidence="1">
    <location>
        <begin position="701"/>
        <end position="754"/>
    </location>
</feature>
<accession>A0A0U2SHQ7</accession>
<dbReference type="KEGG" id="mmil:sm9_0704"/>
<organism evidence="2 3">
    <name type="scientific">Methanobrevibacter millerae</name>
    <dbReference type="NCBI Taxonomy" id="230361"/>
    <lineage>
        <taxon>Archaea</taxon>
        <taxon>Methanobacteriati</taxon>
        <taxon>Methanobacteriota</taxon>
        <taxon>Methanomada group</taxon>
        <taxon>Methanobacteria</taxon>
        <taxon>Methanobacteriales</taxon>
        <taxon>Methanobacteriaceae</taxon>
        <taxon>Methanobrevibacter</taxon>
    </lineage>
</organism>
<dbReference type="AlphaFoldDB" id="A0A0U2SHQ7"/>
<dbReference type="Gene3D" id="6.20.350.10">
    <property type="match status" value="3"/>
</dbReference>
<dbReference type="OrthoDB" id="77690at2157"/>
<evidence type="ECO:0000313" key="3">
    <source>
        <dbReference type="Proteomes" id="UP000067738"/>
    </source>
</evidence>
<name>A0A0U2SHQ7_9EURY</name>
<feature type="domain" description="Ryanodine receptor Ryr" evidence="1">
    <location>
        <begin position="552"/>
        <end position="611"/>
    </location>
</feature>
<dbReference type="Proteomes" id="UP000067738">
    <property type="component" value="Chromosome"/>
</dbReference>
<evidence type="ECO:0000313" key="2">
    <source>
        <dbReference type="EMBL" id="ALT68501.1"/>
    </source>
</evidence>
<dbReference type="EMBL" id="CP011266">
    <property type="protein sequence ID" value="ALT68501.1"/>
    <property type="molecule type" value="Genomic_DNA"/>
</dbReference>
<dbReference type="Pfam" id="PF02026">
    <property type="entry name" value="RyR"/>
    <property type="match status" value="2"/>
</dbReference>
<dbReference type="PATRIC" id="fig|230361.4.peg.728"/>